<comment type="caution">
    <text evidence="1">The sequence shown here is derived from an EMBL/GenBank/DDBJ whole genome shotgun (WGS) entry which is preliminary data.</text>
</comment>
<protein>
    <submittedName>
        <fullName evidence="1">Uncharacterized protein</fullName>
    </submittedName>
</protein>
<dbReference type="Proteomes" id="UP000702425">
    <property type="component" value="Unassembled WGS sequence"/>
</dbReference>
<evidence type="ECO:0000313" key="1">
    <source>
        <dbReference type="EMBL" id="NQE35565.1"/>
    </source>
</evidence>
<accession>A0ABX2D142</accession>
<gene>
    <name evidence="1" type="ORF">E5S67_03300</name>
</gene>
<name>A0ABX2D142_9CYAN</name>
<organism evidence="1 2">
    <name type="scientific">Microcoleus asticus IPMA8</name>
    <dbReference type="NCBI Taxonomy" id="2563858"/>
    <lineage>
        <taxon>Bacteria</taxon>
        <taxon>Bacillati</taxon>
        <taxon>Cyanobacteriota</taxon>
        <taxon>Cyanophyceae</taxon>
        <taxon>Oscillatoriophycideae</taxon>
        <taxon>Oscillatoriales</taxon>
        <taxon>Microcoleaceae</taxon>
        <taxon>Microcoleus</taxon>
        <taxon>Microcoleus asticus</taxon>
    </lineage>
</organism>
<sequence>MKALRSHQFRWSVTVTRKYNPPRKIVVFGRSPAEALQGAVSSAREVWGIWDAKSFSAPERK</sequence>
<evidence type="ECO:0000313" key="2">
    <source>
        <dbReference type="Proteomes" id="UP000702425"/>
    </source>
</evidence>
<proteinExistence type="predicted"/>
<dbReference type="EMBL" id="SRRZ01000058">
    <property type="protein sequence ID" value="NQE35565.1"/>
    <property type="molecule type" value="Genomic_DNA"/>
</dbReference>
<keyword evidence="2" id="KW-1185">Reference proteome</keyword>
<dbReference type="RefSeq" id="WP_172189055.1">
    <property type="nucleotide sequence ID" value="NZ_CAWPPK010000272.1"/>
</dbReference>
<reference evidence="1 2" key="1">
    <citation type="journal article" date="2020" name="Sci. Rep.">
        <title>A novel cyanobacterial geosmin producer, revising GeoA distribution and dispersion patterns in Bacteria.</title>
        <authorList>
            <person name="Churro C."/>
            <person name="Semedo-Aguiar A.P."/>
            <person name="Silva A.D."/>
            <person name="Pereira-Leal J.B."/>
            <person name="Leite R.B."/>
        </authorList>
    </citation>
    <scope>NUCLEOTIDE SEQUENCE [LARGE SCALE GENOMIC DNA]</scope>
    <source>
        <strain evidence="1 2">IPMA8</strain>
    </source>
</reference>